<dbReference type="EMBL" id="MWPV01000008">
    <property type="protein sequence ID" value="OUL56068.1"/>
    <property type="molecule type" value="Genomic_DNA"/>
</dbReference>
<accession>A0A244CL41</accession>
<evidence type="ECO:0000313" key="3">
    <source>
        <dbReference type="Proteomes" id="UP000194841"/>
    </source>
</evidence>
<evidence type="ECO:0000256" key="1">
    <source>
        <dbReference type="ARBA" id="ARBA00006450"/>
    </source>
</evidence>
<dbReference type="PIRSF" id="PIRSF006169">
    <property type="entry name" value="UCP006169"/>
    <property type="match status" value="1"/>
</dbReference>
<protein>
    <submittedName>
        <fullName evidence="2">Uncharacterized protein</fullName>
    </submittedName>
</protein>
<dbReference type="OrthoDB" id="6120729at2"/>
<dbReference type="InterPro" id="IPR036685">
    <property type="entry name" value="YehU-like_sf"/>
</dbReference>
<dbReference type="RefSeq" id="WP_086745985.1">
    <property type="nucleotide sequence ID" value="NZ_MWPV01000008.1"/>
</dbReference>
<name>A0A244CL41_PSEDV</name>
<dbReference type="NCBIfam" id="NF003438">
    <property type="entry name" value="PRK04966.1"/>
    <property type="match status" value="1"/>
</dbReference>
<dbReference type="SUPFAM" id="SSF118001">
    <property type="entry name" value="YehU-like"/>
    <property type="match status" value="1"/>
</dbReference>
<keyword evidence="3" id="KW-1185">Reference proteome</keyword>
<comment type="similarity">
    <text evidence="1">Belongs to the UPF0270 family.</text>
</comment>
<dbReference type="Pfam" id="PF06794">
    <property type="entry name" value="UPF0270"/>
    <property type="match status" value="1"/>
</dbReference>
<organism evidence="2 3">
    <name type="scientific">Pseudoalteromonas ulvae</name>
    <dbReference type="NCBI Taxonomy" id="107327"/>
    <lineage>
        <taxon>Bacteria</taxon>
        <taxon>Pseudomonadati</taxon>
        <taxon>Pseudomonadota</taxon>
        <taxon>Gammaproteobacteria</taxon>
        <taxon>Alteromonadales</taxon>
        <taxon>Pseudoalteromonadaceae</taxon>
        <taxon>Pseudoalteromonas</taxon>
    </lineage>
</organism>
<gene>
    <name evidence="2" type="ORF">B1199_20425</name>
</gene>
<sequence length="82" mass="9434">MIIPYDALAKDTLDNLIKEFILREGTDYGELEYSTDDKIAQIRQQLKSGEVVIVFSELHESVNIMTARTFAEQPEEHLSPDY</sequence>
<dbReference type="Proteomes" id="UP000194841">
    <property type="component" value="Unassembled WGS sequence"/>
</dbReference>
<dbReference type="Gene3D" id="1.10.10.610">
    <property type="entry name" value="YehU-like"/>
    <property type="match status" value="1"/>
</dbReference>
<comment type="caution">
    <text evidence="2">The sequence shown here is derived from an EMBL/GenBank/DDBJ whole genome shotgun (WGS) entry which is preliminary data.</text>
</comment>
<evidence type="ECO:0000313" key="2">
    <source>
        <dbReference type="EMBL" id="OUL56068.1"/>
    </source>
</evidence>
<proteinExistence type="inferred from homology"/>
<dbReference type="AlphaFoldDB" id="A0A244CL41"/>
<reference evidence="2 3" key="1">
    <citation type="submission" date="2017-02" db="EMBL/GenBank/DDBJ databases">
        <title>Pseudoalteromonas ulvae TC14 Genome.</title>
        <authorList>
            <person name="Molmeret M."/>
        </authorList>
    </citation>
    <scope>NUCLEOTIDE SEQUENCE [LARGE SCALE GENOMIC DNA]</scope>
    <source>
        <strain evidence="2">TC14</strain>
    </source>
</reference>
<dbReference type="InterPro" id="IPR010648">
    <property type="entry name" value="UPF0270"/>
</dbReference>